<name>A0A0M9ES20_FUSLA</name>
<feature type="domain" description="Heterokaryon incompatibility" evidence="2">
    <location>
        <begin position="197"/>
        <end position="347"/>
    </location>
</feature>
<evidence type="ECO:0000313" key="4">
    <source>
        <dbReference type="Proteomes" id="UP000037904"/>
    </source>
</evidence>
<sequence length="647" mass="74168">MTYQDQKCDKRSALPFYDPGWSDRQFSCSIIEAEQYQQQLDNHSPTYEDDEDSDSHIPTEEDSRGHIFDDCGFFIKLVRTCRSDCSPQVQGLHRIMYLRFHHEEMDPIDEVYTFIEVSSRPGSIALHRWNIFGRQSAPMANMELAKSWLQSCVRSHKDCQNATPAQMPSRIVDLRPPFSGSNLDLRLIANPDNRGPYVTLSHCWGSSQPLKLLKGNYEAFQNRILYNSLPKTFQDAVTVTRALGIRYLWIDSLCIIQDSKQDWEIQCKKMQRIYKDSFVTVAGPSAAGCDSGFLHPRPHICEVTLPISCGDISDELIFWYRGIDEDPMTLAPEENAPLSTRAWVLQERLLSTRVLYFGTKVQYMECLTDVLFENFHFPIHWDYTEIDMISKPEMKVLWSGSDFLEHWTTLAITYSRLNLTKITDRFPALSGLVSSVQASQYLAGIWSHDLPGGLTWYVAPWDREKPISPVNSPAEYVAPSWSWAAVKFGVCFPIISYRTEFHHDFDIVDAAVRPAGLDPFGTIENGYIEGSGRMRRFLVQKRPDLNVPGRHSIYVLSHGPDSPISALFAPDYYRTEEFQESTVVLLYLGMFTDGESVAMSVERIEGVDSTFKRTGLAFTHYATIDNGTEYRFPELFKKIEKRKVRLV</sequence>
<feature type="region of interest" description="Disordered" evidence="1">
    <location>
        <begin position="42"/>
        <end position="63"/>
    </location>
</feature>
<keyword evidence="4" id="KW-1185">Reference proteome</keyword>
<evidence type="ECO:0000259" key="2">
    <source>
        <dbReference type="Pfam" id="PF06985"/>
    </source>
</evidence>
<dbReference type="PANTHER" id="PTHR33112:SF16">
    <property type="entry name" value="HETEROKARYON INCOMPATIBILITY DOMAIN-CONTAINING PROTEIN"/>
    <property type="match status" value="1"/>
</dbReference>
<gene>
    <name evidence="3" type="ORF">FLAG1_08415</name>
</gene>
<dbReference type="Pfam" id="PF06985">
    <property type="entry name" value="HET"/>
    <property type="match status" value="1"/>
</dbReference>
<evidence type="ECO:0000256" key="1">
    <source>
        <dbReference type="SAM" id="MobiDB-lite"/>
    </source>
</evidence>
<dbReference type="AlphaFoldDB" id="A0A0M9ES20"/>
<reference evidence="3 4" key="1">
    <citation type="submission" date="2015-04" db="EMBL/GenBank/DDBJ databases">
        <title>The draft genome sequence of Fusarium langsethiae, a T-2/HT-2 mycotoxin producer.</title>
        <authorList>
            <person name="Lysoe E."/>
            <person name="Divon H.H."/>
            <person name="Terzi V."/>
            <person name="Orru L."/>
            <person name="Lamontanara A."/>
            <person name="Kolseth A.-K."/>
            <person name="Frandsen R.J."/>
            <person name="Nielsen K."/>
            <person name="Thrane U."/>
        </authorList>
    </citation>
    <scope>NUCLEOTIDE SEQUENCE [LARGE SCALE GENOMIC DNA]</scope>
    <source>
        <strain evidence="3 4">Fl201059</strain>
    </source>
</reference>
<protein>
    <submittedName>
        <fullName evidence="3">Heterokaryon incompatibility protein</fullName>
    </submittedName>
</protein>
<proteinExistence type="predicted"/>
<accession>A0A0M9ES20</accession>
<comment type="caution">
    <text evidence="3">The sequence shown here is derived from an EMBL/GenBank/DDBJ whole genome shotgun (WGS) entry which is preliminary data.</text>
</comment>
<evidence type="ECO:0000313" key="3">
    <source>
        <dbReference type="EMBL" id="KPA38738.1"/>
    </source>
</evidence>
<feature type="compositionally biased region" description="Basic and acidic residues" evidence="1">
    <location>
        <begin position="54"/>
        <end position="63"/>
    </location>
</feature>
<dbReference type="PANTHER" id="PTHR33112">
    <property type="entry name" value="DOMAIN PROTEIN, PUTATIVE-RELATED"/>
    <property type="match status" value="1"/>
</dbReference>
<dbReference type="InterPro" id="IPR010730">
    <property type="entry name" value="HET"/>
</dbReference>
<dbReference type="EMBL" id="JXCE01000249">
    <property type="protein sequence ID" value="KPA38738.1"/>
    <property type="molecule type" value="Genomic_DNA"/>
</dbReference>
<organism evidence="3 4">
    <name type="scientific">Fusarium langsethiae</name>
    <dbReference type="NCBI Taxonomy" id="179993"/>
    <lineage>
        <taxon>Eukaryota</taxon>
        <taxon>Fungi</taxon>
        <taxon>Dikarya</taxon>
        <taxon>Ascomycota</taxon>
        <taxon>Pezizomycotina</taxon>
        <taxon>Sordariomycetes</taxon>
        <taxon>Hypocreomycetidae</taxon>
        <taxon>Hypocreales</taxon>
        <taxon>Nectriaceae</taxon>
        <taxon>Fusarium</taxon>
    </lineage>
</organism>
<dbReference type="Proteomes" id="UP000037904">
    <property type="component" value="Unassembled WGS sequence"/>
</dbReference>